<dbReference type="EMBL" id="JACYTN010000018">
    <property type="protein sequence ID" value="MBD8500132.1"/>
    <property type="molecule type" value="Genomic_DNA"/>
</dbReference>
<dbReference type="InterPro" id="IPR001647">
    <property type="entry name" value="HTH_TetR"/>
</dbReference>
<dbReference type="InterPro" id="IPR009057">
    <property type="entry name" value="Homeodomain-like_sf"/>
</dbReference>
<evidence type="ECO:0000256" key="2">
    <source>
        <dbReference type="PROSITE-ProRule" id="PRU00335"/>
    </source>
</evidence>
<protein>
    <submittedName>
        <fullName evidence="4">TetR/AcrR family transcriptional regulator</fullName>
    </submittedName>
</protein>
<keyword evidence="1 2" id="KW-0238">DNA-binding</keyword>
<dbReference type="SUPFAM" id="SSF46689">
    <property type="entry name" value="Homeodomain-like"/>
    <property type="match status" value="1"/>
</dbReference>
<evidence type="ECO:0000313" key="4">
    <source>
        <dbReference type="EMBL" id="MBD8500132.1"/>
    </source>
</evidence>
<sequence>MSNGRSVTKENKLNAILDAATEILVNKPTASMNDIADYAGIGIATLHRYVESREQLFVQLALRAITVVGEILDQIPTNDEHIEAYIPTVVEELIPYGDKIHFLIQDNQLYCNEEILKAEAKILEPLREVIETLQQRGSIRQDMSSEWILHVLYTLLILTWGQVQTGHVAKRSAAKLVIDTLFHGVKANAAASSR</sequence>
<gene>
    <name evidence="4" type="ORF">IFO66_17715</name>
</gene>
<dbReference type="Proteomes" id="UP000634529">
    <property type="component" value="Unassembled WGS sequence"/>
</dbReference>
<reference evidence="4 5" key="1">
    <citation type="submission" date="2020-09" db="EMBL/GenBank/DDBJ databases">
        <title>Paenibacillus sp. CAU 1523 isolated from sand of Haeundae Beach.</title>
        <authorList>
            <person name="Kim W."/>
        </authorList>
    </citation>
    <scope>NUCLEOTIDE SEQUENCE [LARGE SCALE GENOMIC DNA]</scope>
    <source>
        <strain evidence="4 5">CAU 1523</strain>
    </source>
</reference>
<accession>A0ABR9B162</accession>
<proteinExistence type="predicted"/>
<organism evidence="4 5">
    <name type="scientific">Paenibacillus arenosi</name>
    <dbReference type="NCBI Taxonomy" id="2774142"/>
    <lineage>
        <taxon>Bacteria</taxon>
        <taxon>Bacillati</taxon>
        <taxon>Bacillota</taxon>
        <taxon>Bacilli</taxon>
        <taxon>Bacillales</taxon>
        <taxon>Paenibacillaceae</taxon>
        <taxon>Paenibacillus</taxon>
    </lineage>
</organism>
<feature type="DNA-binding region" description="H-T-H motif" evidence="2">
    <location>
        <begin position="31"/>
        <end position="50"/>
    </location>
</feature>
<keyword evidence="5" id="KW-1185">Reference proteome</keyword>
<dbReference type="Pfam" id="PF00440">
    <property type="entry name" value="TetR_N"/>
    <property type="match status" value="1"/>
</dbReference>
<name>A0ABR9B162_9BACL</name>
<evidence type="ECO:0000313" key="5">
    <source>
        <dbReference type="Proteomes" id="UP000634529"/>
    </source>
</evidence>
<feature type="domain" description="HTH tetR-type" evidence="3">
    <location>
        <begin position="10"/>
        <end position="68"/>
    </location>
</feature>
<evidence type="ECO:0000259" key="3">
    <source>
        <dbReference type="PROSITE" id="PS50977"/>
    </source>
</evidence>
<dbReference type="PROSITE" id="PS50977">
    <property type="entry name" value="HTH_TETR_2"/>
    <property type="match status" value="1"/>
</dbReference>
<dbReference type="RefSeq" id="WP_192026446.1">
    <property type="nucleotide sequence ID" value="NZ_JACYTN010000018.1"/>
</dbReference>
<dbReference type="Gene3D" id="1.10.357.10">
    <property type="entry name" value="Tetracycline Repressor, domain 2"/>
    <property type="match status" value="1"/>
</dbReference>
<dbReference type="InterPro" id="IPR036271">
    <property type="entry name" value="Tet_transcr_reg_TetR-rel_C_sf"/>
</dbReference>
<dbReference type="SUPFAM" id="SSF48498">
    <property type="entry name" value="Tetracyclin repressor-like, C-terminal domain"/>
    <property type="match status" value="1"/>
</dbReference>
<comment type="caution">
    <text evidence="4">The sequence shown here is derived from an EMBL/GenBank/DDBJ whole genome shotgun (WGS) entry which is preliminary data.</text>
</comment>
<evidence type="ECO:0000256" key="1">
    <source>
        <dbReference type="ARBA" id="ARBA00023125"/>
    </source>
</evidence>